<dbReference type="EMBL" id="CP035107">
    <property type="protein sequence ID" value="QAR30352.1"/>
    <property type="molecule type" value="Genomic_DNA"/>
</dbReference>
<dbReference type="GO" id="GO:0015031">
    <property type="term" value="P:protein transport"/>
    <property type="evidence" value="ECO:0007669"/>
    <property type="project" value="InterPro"/>
</dbReference>
<dbReference type="GO" id="GO:0003755">
    <property type="term" value="F:peptidyl-prolyl cis-trans isomerase activity"/>
    <property type="evidence" value="ECO:0007669"/>
    <property type="project" value="TreeGrafter"/>
</dbReference>
<dbReference type="InterPro" id="IPR027304">
    <property type="entry name" value="Trigger_fact/SurA_dom_sf"/>
</dbReference>
<evidence type="ECO:0000259" key="1">
    <source>
        <dbReference type="Pfam" id="PF05697"/>
    </source>
</evidence>
<organism evidence="2 3">
    <name type="scientific">Ornithobacterium rhinotracheale</name>
    <dbReference type="NCBI Taxonomy" id="28251"/>
    <lineage>
        <taxon>Bacteria</taxon>
        <taxon>Pseudomonadati</taxon>
        <taxon>Bacteroidota</taxon>
        <taxon>Flavobacteriia</taxon>
        <taxon>Flavobacteriales</taxon>
        <taxon>Weeksellaceae</taxon>
        <taxon>Ornithobacterium</taxon>
    </lineage>
</organism>
<accession>A0A3R5UTT4</accession>
<dbReference type="PANTHER" id="PTHR30560">
    <property type="entry name" value="TRIGGER FACTOR CHAPERONE AND PEPTIDYL-PROLYL CIS/TRANS ISOMERASE"/>
    <property type="match status" value="1"/>
</dbReference>
<dbReference type="OrthoDB" id="9767721at2"/>
<evidence type="ECO:0000313" key="3">
    <source>
        <dbReference type="Proteomes" id="UP000287701"/>
    </source>
</evidence>
<name>A0A3R5UTT4_ORNRH</name>
<dbReference type="AlphaFoldDB" id="A0A3R5UTT4"/>
<dbReference type="InterPro" id="IPR005215">
    <property type="entry name" value="Trig_fac"/>
</dbReference>
<dbReference type="Gene3D" id="3.30.70.1050">
    <property type="entry name" value="Trigger factor ribosome-binding domain"/>
    <property type="match status" value="1"/>
</dbReference>
<dbReference type="Pfam" id="PF05697">
    <property type="entry name" value="Trigger_N"/>
    <property type="match status" value="1"/>
</dbReference>
<dbReference type="Gene3D" id="1.10.3120.10">
    <property type="entry name" value="Trigger factor, C-terminal domain"/>
    <property type="match status" value="1"/>
</dbReference>
<dbReference type="PANTHER" id="PTHR30560:SF3">
    <property type="entry name" value="TRIGGER FACTOR-LIKE PROTEIN TIG, CHLOROPLASTIC"/>
    <property type="match status" value="1"/>
</dbReference>
<dbReference type="RefSeq" id="WP_128500847.1">
    <property type="nucleotide sequence ID" value="NZ_CP035107.1"/>
</dbReference>
<dbReference type="Proteomes" id="UP000287701">
    <property type="component" value="Chromosome"/>
</dbReference>
<dbReference type="GO" id="GO:0044183">
    <property type="term" value="F:protein folding chaperone"/>
    <property type="evidence" value="ECO:0007669"/>
    <property type="project" value="TreeGrafter"/>
</dbReference>
<dbReference type="GO" id="GO:0043335">
    <property type="term" value="P:protein unfolding"/>
    <property type="evidence" value="ECO:0007669"/>
    <property type="project" value="TreeGrafter"/>
</dbReference>
<reference evidence="2 3" key="1">
    <citation type="submission" date="2019-01" db="EMBL/GenBank/DDBJ databases">
        <title>Whole Genome of Ornithobacterium rhinotracheale FARPER-174b.</title>
        <authorList>
            <person name="Tataje-Lavanda L.A."/>
            <person name="Montalvan A."/>
            <person name="Montesinos R."/>
            <person name="Zimic M."/>
            <person name="Fernandez-Sanchez M."/>
            <person name="Fernandez-Diaz M."/>
        </authorList>
    </citation>
    <scope>NUCLEOTIDE SEQUENCE [LARGE SCALE GENOMIC DNA]</scope>
    <source>
        <strain evidence="2 3">FARPER-174b</strain>
    </source>
</reference>
<dbReference type="GO" id="GO:0051083">
    <property type="term" value="P:'de novo' cotranslational protein folding"/>
    <property type="evidence" value="ECO:0007669"/>
    <property type="project" value="TreeGrafter"/>
</dbReference>
<feature type="domain" description="Trigger factor ribosome-binding bacterial" evidence="1">
    <location>
        <begin position="1"/>
        <end position="144"/>
    </location>
</feature>
<protein>
    <submittedName>
        <fullName evidence="2">Trigger factor</fullName>
    </submittedName>
</protein>
<dbReference type="InterPro" id="IPR036611">
    <property type="entry name" value="Trigger_fac_ribosome-bd_sf"/>
</dbReference>
<dbReference type="SUPFAM" id="SSF102735">
    <property type="entry name" value="Trigger factor ribosome-binding domain"/>
    <property type="match status" value="1"/>
</dbReference>
<dbReference type="InterPro" id="IPR008881">
    <property type="entry name" value="Trigger_fac_ribosome-bd_bac"/>
</dbReference>
<dbReference type="InterPro" id="IPR037041">
    <property type="entry name" value="Trigger_fac_C_sf"/>
</dbReference>
<dbReference type="SUPFAM" id="SSF109998">
    <property type="entry name" value="Triger factor/SurA peptide-binding domain-like"/>
    <property type="match status" value="1"/>
</dbReference>
<sequence length="448" mass="51642">MNVTYNKVDDLNAVLSVSIEKADYADKVEKALKNYKKNANVPGFRKGFVPMGLVKKQYEKPLIYDEVNKLLQESVNKYLNDNKVETLGQPLPKEDKDFSWNNETLKFEFELGLAPEFEVNLSEVSVPYYKITVSDDEVEKYIDNFRLSYGKMSEAEEVGEGAYIKGVFYELDENGEETSAHYHANVFYKDLKDKKAFDGKKKGDKIEIAAQDIFEDQDRLAQTFGLEESEIADFNKKLVYKIQDIVSHQKAEINQELFDKVYGEGAVDSEEAFRAKVKEEAEKMYVAEADRVMLTNGLLNLVENKKFDLPKEFLIKWLQFSNPQADSAEKAEQMYENAERGMRFQLVEGRVANQYDVSVTREDVENQAIEAVKQQMKMYGAGLNFDDEMLKGIAQQSLQDENQYRQLADQVFAGKLIELFKQNAKLEEKEVSFEEFVEEVKAQNEKIK</sequence>
<proteinExistence type="predicted"/>
<evidence type="ECO:0000313" key="2">
    <source>
        <dbReference type="EMBL" id="QAR30352.1"/>
    </source>
</evidence>
<dbReference type="GO" id="GO:0043022">
    <property type="term" value="F:ribosome binding"/>
    <property type="evidence" value="ECO:0007669"/>
    <property type="project" value="TreeGrafter"/>
</dbReference>
<gene>
    <name evidence="2" type="ORF">EQP59_02750</name>
</gene>